<protein>
    <submittedName>
        <fullName evidence="2">Putative membrane protein</fullName>
    </submittedName>
</protein>
<dbReference type="EMBL" id="LGFO01000008">
    <property type="protein sequence ID" value="KUK37144.1"/>
    <property type="molecule type" value="Genomic_DNA"/>
</dbReference>
<evidence type="ECO:0000313" key="3">
    <source>
        <dbReference type="Proteomes" id="UP000053326"/>
    </source>
</evidence>
<name>A0A101FHH0_9THEO</name>
<keyword evidence="1" id="KW-0812">Transmembrane</keyword>
<reference evidence="3" key="1">
    <citation type="journal article" date="2015" name="MBio">
        <title>Genome-Resolved Metagenomic Analysis Reveals Roles for Candidate Phyla and Other Microbial Community Members in Biogeochemical Transformations in Oil Reservoirs.</title>
        <authorList>
            <person name="Hu P."/>
            <person name="Tom L."/>
            <person name="Singh A."/>
            <person name="Thomas B.C."/>
            <person name="Baker B.J."/>
            <person name="Piceno Y.M."/>
            <person name="Andersen G.L."/>
            <person name="Banfield J.F."/>
        </authorList>
    </citation>
    <scope>NUCLEOTIDE SEQUENCE [LARGE SCALE GENOMIC DNA]</scope>
</reference>
<feature type="transmembrane region" description="Helical" evidence="1">
    <location>
        <begin position="123"/>
        <end position="146"/>
    </location>
</feature>
<evidence type="ECO:0000256" key="1">
    <source>
        <dbReference type="SAM" id="Phobius"/>
    </source>
</evidence>
<gene>
    <name evidence="2" type="ORF">XD66_0148</name>
</gene>
<evidence type="ECO:0000313" key="2">
    <source>
        <dbReference type="EMBL" id="KUK37144.1"/>
    </source>
</evidence>
<keyword evidence="1" id="KW-1133">Transmembrane helix</keyword>
<feature type="transmembrane region" description="Helical" evidence="1">
    <location>
        <begin position="12"/>
        <end position="29"/>
    </location>
</feature>
<feature type="transmembrane region" description="Helical" evidence="1">
    <location>
        <begin position="35"/>
        <end position="52"/>
    </location>
</feature>
<feature type="transmembrane region" description="Helical" evidence="1">
    <location>
        <begin position="64"/>
        <end position="86"/>
    </location>
</feature>
<comment type="caution">
    <text evidence="2">The sequence shown here is derived from an EMBL/GenBank/DDBJ whole genome shotgun (WGS) entry which is preliminary data.</text>
</comment>
<dbReference type="Proteomes" id="UP000053326">
    <property type="component" value="Unassembled WGS sequence"/>
</dbReference>
<accession>A0A101FHH0</accession>
<keyword evidence="1" id="KW-0472">Membrane</keyword>
<sequence length="158" mass="17823">MRQTVRPLPDLIKKFLGLHICFILITPLLLMFNRFSIGGPLAYAAILFWMGFRRTKKFLKPLRTTLLAGYFSQLPGIILALIIMAGNRLPFANDTFDFLIQIWQTPLSPIYPLLPHTRLLGTPLYFCLTLTASFLLPLIPAGGAYLSQKLKKSDQATV</sequence>
<organism evidence="2 3">
    <name type="scientific">Thermacetogenium phaeum</name>
    <dbReference type="NCBI Taxonomy" id="85874"/>
    <lineage>
        <taxon>Bacteria</taxon>
        <taxon>Bacillati</taxon>
        <taxon>Bacillota</taxon>
        <taxon>Clostridia</taxon>
        <taxon>Thermoanaerobacterales</taxon>
        <taxon>Thermoanaerobacteraceae</taxon>
        <taxon>Thermacetogenium</taxon>
    </lineage>
</organism>
<dbReference type="AlphaFoldDB" id="A0A101FHH0"/>
<proteinExistence type="predicted"/>